<dbReference type="InterPro" id="IPR000953">
    <property type="entry name" value="Chromo/chromo_shadow_dom"/>
</dbReference>
<accession>A0A4Q1BTY7</accession>
<dbReference type="EMBL" id="SDIL01000007">
    <property type="protein sequence ID" value="RXK41549.1"/>
    <property type="molecule type" value="Genomic_DNA"/>
</dbReference>
<dbReference type="SUPFAM" id="SSF54160">
    <property type="entry name" value="Chromo domain-like"/>
    <property type="match status" value="1"/>
</dbReference>
<keyword evidence="4" id="KW-1185">Reference proteome</keyword>
<dbReference type="OrthoDB" id="1918685at2759"/>
<keyword evidence="1" id="KW-0175">Coiled coil</keyword>
<feature type="domain" description="Chromo" evidence="2">
    <location>
        <begin position="87"/>
        <end position="152"/>
    </location>
</feature>
<evidence type="ECO:0000259" key="2">
    <source>
        <dbReference type="PROSITE" id="PS50013"/>
    </source>
</evidence>
<dbReference type="InterPro" id="IPR016197">
    <property type="entry name" value="Chromo-like_dom_sf"/>
</dbReference>
<feature type="coiled-coil region" evidence="1">
    <location>
        <begin position="21"/>
        <end position="48"/>
    </location>
</feature>
<gene>
    <name evidence="3" type="ORF">M231_01048</name>
</gene>
<dbReference type="InParanoid" id="A0A4Q1BTY7"/>
<name>A0A4Q1BTY7_TREME</name>
<dbReference type="Gene3D" id="2.40.50.40">
    <property type="match status" value="1"/>
</dbReference>
<evidence type="ECO:0000313" key="3">
    <source>
        <dbReference type="EMBL" id="RXK41549.1"/>
    </source>
</evidence>
<sequence>MMQPIYDKATPFPSPRATARVTALGKLQQRLKENLHRAEENYKHQYDKKHRNIVFDLLAKSKGQVIGSEPALVTSKQDVVEEEEDLYEVEKVIGRRKIRLPGRSRAEEQLKIVWTGFPEGEATWQPLETIKTNPKVIEFLENSNNSRMDSNNTSLNTNVLHTKRHRKPTAKLRFAETLRVSANNKFQ</sequence>
<dbReference type="InterPro" id="IPR023780">
    <property type="entry name" value="Chromo_domain"/>
</dbReference>
<dbReference type="PROSITE" id="PS50013">
    <property type="entry name" value="CHROMO_2"/>
    <property type="match status" value="1"/>
</dbReference>
<evidence type="ECO:0000313" key="4">
    <source>
        <dbReference type="Proteomes" id="UP000289152"/>
    </source>
</evidence>
<dbReference type="GO" id="GO:0006338">
    <property type="term" value="P:chromatin remodeling"/>
    <property type="evidence" value="ECO:0007669"/>
    <property type="project" value="UniProtKB-ARBA"/>
</dbReference>
<protein>
    <recommendedName>
        <fullName evidence="2">Chromo domain-containing protein</fullName>
    </recommendedName>
</protein>
<evidence type="ECO:0000256" key="1">
    <source>
        <dbReference type="SAM" id="Coils"/>
    </source>
</evidence>
<organism evidence="3 4">
    <name type="scientific">Tremella mesenterica</name>
    <name type="common">Jelly fungus</name>
    <dbReference type="NCBI Taxonomy" id="5217"/>
    <lineage>
        <taxon>Eukaryota</taxon>
        <taxon>Fungi</taxon>
        <taxon>Dikarya</taxon>
        <taxon>Basidiomycota</taxon>
        <taxon>Agaricomycotina</taxon>
        <taxon>Tremellomycetes</taxon>
        <taxon>Tremellales</taxon>
        <taxon>Tremellaceae</taxon>
        <taxon>Tremella</taxon>
    </lineage>
</organism>
<proteinExistence type="predicted"/>
<reference evidence="3 4" key="1">
    <citation type="submission" date="2016-06" db="EMBL/GenBank/DDBJ databases">
        <title>Evolution of pathogenesis and genome organization in the Tremellales.</title>
        <authorList>
            <person name="Cuomo C."/>
            <person name="Litvintseva A."/>
            <person name="Heitman J."/>
            <person name="Chen Y."/>
            <person name="Sun S."/>
            <person name="Springer D."/>
            <person name="Dromer F."/>
            <person name="Young S."/>
            <person name="Zeng Q."/>
            <person name="Chapman S."/>
            <person name="Gujja S."/>
            <person name="Saif S."/>
            <person name="Birren B."/>
        </authorList>
    </citation>
    <scope>NUCLEOTIDE SEQUENCE [LARGE SCALE GENOMIC DNA]</scope>
    <source>
        <strain evidence="3 4">ATCC 28783</strain>
    </source>
</reference>
<dbReference type="AlphaFoldDB" id="A0A4Q1BTY7"/>
<dbReference type="SMART" id="SM00298">
    <property type="entry name" value="CHROMO"/>
    <property type="match status" value="1"/>
</dbReference>
<dbReference type="Pfam" id="PF00385">
    <property type="entry name" value="Chromo"/>
    <property type="match status" value="1"/>
</dbReference>
<dbReference type="Proteomes" id="UP000289152">
    <property type="component" value="Unassembled WGS sequence"/>
</dbReference>
<comment type="caution">
    <text evidence="3">The sequence shown here is derived from an EMBL/GenBank/DDBJ whole genome shotgun (WGS) entry which is preliminary data.</text>
</comment>